<name>A0ABV3ENB2_9ACTN</name>
<reference evidence="2 3" key="1">
    <citation type="submission" date="2024-06" db="EMBL/GenBank/DDBJ databases">
        <title>The Natural Products Discovery Center: Release of the First 8490 Sequenced Strains for Exploring Actinobacteria Biosynthetic Diversity.</title>
        <authorList>
            <person name="Kalkreuter E."/>
            <person name="Kautsar S.A."/>
            <person name="Yang D."/>
            <person name="Bader C.D."/>
            <person name="Teijaro C.N."/>
            <person name="Fluegel L."/>
            <person name="Davis C.M."/>
            <person name="Simpson J.R."/>
            <person name="Lauterbach L."/>
            <person name="Steele A.D."/>
            <person name="Gui C."/>
            <person name="Meng S."/>
            <person name="Li G."/>
            <person name="Viehrig K."/>
            <person name="Ye F."/>
            <person name="Su P."/>
            <person name="Kiefer A.F."/>
            <person name="Nichols A."/>
            <person name="Cepeda A.J."/>
            <person name="Yan W."/>
            <person name="Fan B."/>
            <person name="Jiang Y."/>
            <person name="Adhikari A."/>
            <person name="Zheng C.-J."/>
            <person name="Schuster L."/>
            <person name="Cowan T.M."/>
            <person name="Smanski M.J."/>
            <person name="Chevrette M.G."/>
            <person name="De Carvalho L.P.S."/>
            <person name="Shen B."/>
        </authorList>
    </citation>
    <scope>NUCLEOTIDE SEQUENCE [LARGE SCALE GENOMIC DNA]</scope>
    <source>
        <strain evidence="2 3">NPDC048117</strain>
    </source>
</reference>
<evidence type="ECO:0000313" key="2">
    <source>
        <dbReference type="EMBL" id="MEU9577675.1"/>
    </source>
</evidence>
<evidence type="ECO:0008006" key="4">
    <source>
        <dbReference type="Google" id="ProtNLM"/>
    </source>
</evidence>
<sequence>MWRHEFQPGRFMSGLVLITAGVLYAGDAAGEWHVPWLVAIPLVVGGLSIAAAAGLAARTLRSGQRDQDDAVR</sequence>
<dbReference type="Proteomes" id="UP001551584">
    <property type="component" value="Unassembled WGS sequence"/>
</dbReference>
<dbReference type="RefSeq" id="WP_359271027.1">
    <property type="nucleotide sequence ID" value="NZ_JBEZNA010000017.1"/>
</dbReference>
<evidence type="ECO:0000313" key="3">
    <source>
        <dbReference type="Proteomes" id="UP001551584"/>
    </source>
</evidence>
<comment type="caution">
    <text evidence="2">The sequence shown here is derived from an EMBL/GenBank/DDBJ whole genome shotgun (WGS) entry which is preliminary data.</text>
</comment>
<keyword evidence="1" id="KW-1133">Transmembrane helix</keyword>
<feature type="transmembrane region" description="Helical" evidence="1">
    <location>
        <begin position="38"/>
        <end position="57"/>
    </location>
</feature>
<keyword evidence="1" id="KW-0472">Membrane</keyword>
<evidence type="ECO:0000256" key="1">
    <source>
        <dbReference type="SAM" id="Phobius"/>
    </source>
</evidence>
<keyword evidence="3" id="KW-1185">Reference proteome</keyword>
<dbReference type="EMBL" id="JBEZNA010000017">
    <property type="protein sequence ID" value="MEU9577675.1"/>
    <property type="molecule type" value="Genomic_DNA"/>
</dbReference>
<gene>
    <name evidence="2" type="ORF">AB0D95_10475</name>
</gene>
<organism evidence="2 3">
    <name type="scientific">Streptomyces chilikensis</name>
    <dbReference type="NCBI Taxonomy" id="1194079"/>
    <lineage>
        <taxon>Bacteria</taxon>
        <taxon>Bacillati</taxon>
        <taxon>Actinomycetota</taxon>
        <taxon>Actinomycetes</taxon>
        <taxon>Kitasatosporales</taxon>
        <taxon>Streptomycetaceae</taxon>
        <taxon>Streptomyces</taxon>
    </lineage>
</organism>
<accession>A0ABV3ENB2</accession>
<proteinExistence type="predicted"/>
<protein>
    <recommendedName>
        <fullName evidence="4">Integral membrane protein</fullName>
    </recommendedName>
</protein>
<keyword evidence="1" id="KW-0812">Transmembrane</keyword>